<feature type="domain" description="F5/8 type C" evidence="1">
    <location>
        <begin position="1"/>
        <end position="116"/>
    </location>
</feature>
<comment type="caution">
    <text evidence="2">The sequence shown here is derived from an EMBL/GenBank/DDBJ whole genome shotgun (WGS) entry which is preliminary data.</text>
</comment>
<dbReference type="EMBL" id="CAIE01000032">
    <property type="protein sequence ID" value="CCH19252.1"/>
    <property type="molecule type" value="Genomic_DNA"/>
</dbReference>
<name>I0L605_9ACTN</name>
<dbReference type="InterPro" id="IPR008979">
    <property type="entry name" value="Galactose-bd-like_sf"/>
</dbReference>
<accession>I0L605</accession>
<dbReference type="InterPro" id="IPR000421">
    <property type="entry name" value="FA58C"/>
</dbReference>
<dbReference type="PROSITE" id="PS50022">
    <property type="entry name" value="FA58C_3"/>
    <property type="match status" value="1"/>
</dbReference>
<protein>
    <recommendedName>
        <fullName evidence="1">F5/8 type C domain-containing protein</fullName>
    </recommendedName>
</protein>
<evidence type="ECO:0000313" key="3">
    <source>
        <dbReference type="Proteomes" id="UP000003448"/>
    </source>
</evidence>
<dbReference type="STRING" id="1150864.MILUP08_44170"/>
<dbReference type="Pfam" id="PF22633">
    <property type="entry name" value="F5_F8_type_C_2"/>
    <property type="match status" value="1"/>
</dbReference>
<proteinExistence type="predicted"/>
<sequence>MVDGDANSYWESANNAFPQWVQVDLGATRTVGRVVLKLPPSSAWATRTQTLAVTGSTDRSSFGTLVGSAARTFNPSTGNQVALTFSAAQTRYVRITVTGNTGWPVRQLAAFEVYAS</sequence>
<evidence type="ECO:0000259" key="1">
    <source>
        <dbReference type="PROSITE" id="PS50022"/>
    </source>
</evidence>
<reference evidence="3" key="1">
    <citation type="journal article" date="2012" name="J. Bacteriol.">
        <title>Genome Sequence of Micromonospora lupini Lupac 08, Isolated from Root Nodules of Lupinus angustifolius.</title>
        <authorList>
            <person name="Alonso-Vega P."/>
            <person name="Normand P."/>
            <person name="Bacigalupe R."/>
            <person name="Pujic P."/>
            <person name="Lajus A."/>
            <person name="Vallenet D."/>
            <person name="Carro L."/>
            <person name="Coll P."/>
            <person name="Trujillo M.E."/>
        </authorList>
    </citation>
    <scope>NUCLEOTIDE SEQUENCE [LARGE SCALE GENOMIC DNA]</scope>
    <source>
        <strain evidence="3">Lupac 08</strain>
    </source>
</reference>
<organism evidence="2 3">
    <name type="scientific">Micromonospora lupini str. Lupac 08</name>
    <dbReference type="NCBI Taxonomy" id="1150864"/>
    <lineage>
        <taxon>Bacteria</taxon>
        <taxon>Bacillati</taxon>
        <taxon>Actinomycetota</taxon>
        <taxon>Actinomycetes</taxon>
        <taxon>Micromonosporales</taxon>
        <taxon>Micromonosporaceae</taxon>
        <taxon>Micromonospora</taxon>
    </lineage>
</organism>
<dbReference type="AlphaFoldDB" id="I0L605"/>
<gene>
    <name evidence="2" type="ORF">MILUP08_44170</name>
</gene>
<keyword evidence="3" id="KW-1185">Reference proteome</keyword>
<dbReference type="Gene3D" id="2.60.120.260">
    <property type="entry name" value="Galactose-binding domain-like"/>
    <property type="match status" value="1"/>
</dbReference>
<evidence type="ECO:0000313" key="2">
    <source>
        <dbReference type="EMBL" id="CCH19252.1"/>
    </source>
</evidence>
<dbReference type="SUPFAM" id="SSF49785">
    <property type="entry name" value="Galactose-binding domain-like"/>
    <property type="match status" value="1"/>
</dbReference>
<dbReference type="eggNOG" id="COG5434">
    <property type="taxonomic scope" value="Bacteria"/>
</dbReference>
<dbReference type="Proteomes" id="UP000003448">
    <property type="component" value="Unassembled WGS sequence"/>
</dbReference>